<dbReference type="KEGG" id="sre:PTSG_12183"/>
<dbReference type="SUPFAM" id="SSF56672">
    <property type="entry name" value="DNA/RNA polymerases"/>
    <property type="match status" value="1"/>
</dbReference>
<evidence type="ECO:0000259" key="2">
    <source>
        <dbReference type="Pfam" id="PF00078"/>
    </source>
</evidence>
<dbReference type="RefSeq" id="XP_004994598.1">
    <property type="nucleotide sequence ID" value="XM_004994541.1"/>
</dbReference>
<dbReference type="PANTHER" id="PTHR15503:SF45">
    <property type="entry name" value="RNA-DIRECTED DNA POLYMERASE HOMOLOG"/>
    <property type="match status" value="1"/>
</dbReference>
<protein>
    <recommendedName>
        <fullName evidence="2">Reverse transcriptase domain-containing protein</fullName>
    </recommendedName>
</protein>
<dbReference type="OrthoDB" id="1432907at2759"/>
<dbReference type="CDD" id="cd01647">
    <property type="entry name" value="RT_LTR"/>
    <property type="match status" value="1"/>
</dbReference>
<dbReference type="GeneID" id="16075181"/>
<feature type="compositionally biased region" description="Basic and acidic residues" evidence="1">
    <location>
        <begin position="1"/>
        <end position="14"/>
    </location>
</feature>
<dbReference type="Gene3D" id="3.10.10.10">
    <property type="entry name" value="HIV Type 1 Reverse Transcriptase, subunit A, domain 1"/>
    <property type="match status" value="1"/>
</dbReference>
<dbReference type="InParanoid" id="F2U8R7"/>
<proteinExistence type="predicted"/>
<dbReference type="Pfam" id="PF00078">
    <property type="entry name" value="RVT_1"/>
    <property type="match status" value="1"/>
</dbReference>
<dbReference type="eggNOG" id="KOG0017">
    <property type="taxonomic scope" value="Eukaryota"/>
</dbReference>
<keyword evidence="4" id="KW-1185">Reference proteome</keyword>
<dbReference type="InterPro" id="IPR000477">
    <property type="entry name" value="RT_dom"/>
</dbReference>
<feature type="domain" description="Reverse transcriptase" evidence="2">
    <location>
        <begin position="81"/>
        <end position="140"/>
    </location>
</feature>
<reference evidence="3" key="1">
    <citation type="submission" date="2009-08" db="EMBL/GenBank/DDBJ databases">
        <title>Annotation of Salpingoeca rosetta.</title>
        <authorList>
            <consortium name="The Broad Institute Genome Sequencing Platform"/>
            <person name="Russ C."/>
            <person name="Cuomo C."/>
            <person name="Burger G."/>
            <person name="Gray M.W."/>
            <person name="Holland P.W.H."/>
            <person name="King N."/>
            <person name="Lang F.B.F."/>
            <person name="Roger A.J."/>
            <person name="Ruiz-Trillo I."/>
            <person name="Young S.K."/>
            <person name="Zeng Q."/>
            <person name="Gargeya S."/>
            <person name="Alvarado L."/>
            <person name="Berlin A."/>
            <person name="Chapman S.B."/>
            <person name="Chen Z."/>
            <person name="Freedman E."/>
            <person name="Gellesch M."/>
            <person name="Goldberg J."/>
            <person name="Griggs A."/>
            <person name="Gujja S."/>
            <person name="Heilman E."/>
            <person name="Heiman D."/>
            <person name="Howarth C."/>
            <person name="Mehta T."/>
            <person name="Neiman D."/>
            <person name="Pearson M."/>
            <person name="Roberts A."/>
            <person name="Saif S."/>
            <person name="Shea T."/>
            <person name="Shenoy N."/>
            <person name="Sisk P."/>
            <person name="Stolte C."/>
            <person name="Sykes S."/>
            <person name="White J."/>
            <person name="Yandava C."/>
            <person name="Haas B."/>
            <person name="Nusbaum C."/>
            <person name="Birren B."/>
        </authorList>
    </citation>
    <scope>NUCLEOTIDE SEQUENCE [LARGE SCALE GENOMIC DNA]</scope>
    <source>
        <strain evidence="3">ATCC 50818</strain>
    </source>
</reference>
<evidence type="ECO:0000256" key="1">
    <source>
        <dbReference type="SAM" id="MobiDB-lite"/>
    </source>
</evidence>
<feature type="region of interest" description="Disordered" evidence="1">
    <location>
        <begin position="1"/>
        <end position="20"/>
    </location>
</feature>
<sequence length="153" mass="17368">MSECTERTSREKREYKRTKASTSAYIDHAIDLKPGATPPSKAPYRLSTNELEELRTQLDDLLSKGLIGPSTSPYGAPILFVKKKGGSRRMCVDCRLLNAQTVRDAYPLPRIDDIMDKMYNAWIFSTLDLRSGYHQVRIRAGVDRQVLSAESYH</sequence>
<dbReference type="OMA" id="ECTERTS"/>
<organism evidence="4">
    <name type="scientific">Salpingoeca rosetta (strain ATCC 50818 / BSB-021)</name>
    <dbReference type="NCBI Taxonomy" id="946362"/>
    <lineage>
        <taxon>Eukaryota</taxon>
        <taxon>Choanoflagellata</taxon>
        <taxon>Craspedida</taxon>
        <taxon>Salpingoecidae</taxon>
        <taxon>Salpingoeca</taxon>
    </lineage>
</organism>
<evidence type="ECO:0000313" key="4">
    <source>
        <dbReference type="Proteomes" id="UP000007799"/>
    </source>
</evidence>
<dbReference type="InterPro" id="IPR032567">
    <property type="entry name" value="RTL1-rel"/>
</dbReference>
<dbReference type="InterPro" id="IPR043502">
    <property type="entry name" value="DNA/RNA_pol_sf"/>
</dbReference>
<accession>F2U8R7</accession>
<evidence type="ECO:0000313" key="3">
    <source>
        <dbReference type="EMBL" id="EGD72775.1"/>
    </source>
</evidence>
<name>F2U8R7_SALR5</name>
<dbReference type="STRING" id="946362.F2U8R7"/>
<dbReference type="AlphaFoldDB" id="F2U8R7"/>
<dbReference type="Proteomes" id="UP000007799">
    <property type="component" value="Unassembled WGS sequence"/>
</dbReference>
<dbReference type="PANTHER" id="PTHR15503">
    <property type="entry name" value="LDOC1 RELATED"/>
    <property type="match status" value="1"/>
</dbReference>
<gene>
    <name evidence="3" type="ORF">PTSG_12183</name>
</gene>
<dbReference type="EMBL" id="GL832964">
    <property type="protein sequence ID" value="EGD72775.1"/>
    <property type="molecule type" value="Genomic_DNA"/>
</dbReference>